<evidence type="ECO:0000256" key="6">
    <source>
        <dbReference type="ARBA" id="ARBA00023014"/>
    </source>
</evidence>
<dbReference type="InterPro" id="IPR006657">
    <property type="entry name" value="MoPterin_dinucl-bd_dom"/>
</dbReference>
<keyword evidence="10" id="KW-1185">Reference proteome</keyword>
<dbReference type="SUPFAM" id="SSF50692">
    <property type="entry name" value="ADC-like"/>
    <property type="match status" value="1"/>
</dbReference>
<dbReference type="InterPro" id="IPR006963">
    <property type="entry name" value="Mopterin_OxRdtase_4Fe-4S_dom"/>
</dbReference>
<proteinExistence type="inferred from homology"/>
<comment type="similarity">
    <text evidence="1">Belongs to the prokaryotic molybdopterin-containing oxidoreductase family.</text>
</comment>
<gene>
    <name evidence="9" type="ORF">M0R88_04680</name>
</gene>
<dbReference type="GO" id="GO:0043546">
    <property type="term" value="F:molybdopterin cofactor binding"/>
    <property type="evidence" value="ECO:0007669"/>
    <property type="project" value="InterPro"/>
</dbReference>
<dbReference type="GO" id="GO:0016491">
    <property type="term" value="F:oxidoreductase activity"/>
    <property type="evidence" value="ECO:0007669"/>
    <property type="project" value="UniProtKB-KW"/>
</dbReference>
<keyword evidence="3" id="KW-0732">Signal</keyword>
<organism evidence="9 10">
    <name type="scientific">Halorussus gelatinilyticus</name>
    <dbReference type="NCBI Taxonomy" id="2937524"/>
    <lineage>
        <taxon>Archaea</taxon>
        <taxon>Methanobacteriati</taxon>
        <taxon>Methanobacteriota</taxon>
        <taxon>Stenosarchaea group</taxon>
        <taxon>Halobacteria</taxon>
        <taxon>Halobacteriales</taxon>
        <taxon>Haladaptataceae</taxon>
        <taxon>Halorussus</taxon>
    </lineage>
</organism>
<dbReference type="InterPro" id="IPR009010">
    <property type="entry name" value="Asp_de-COase-like_dom_sf"/>
</dbReference>
<dbReference type="CDD" id="cd02775">
    <property type="entry name" value="MopB_CT"/>
    <property type="match status" value="1"/>
</dbReference>
<keyword evidence="2" id="KW-0479">Metal-binding</keyword>
<dbReference type="Pfam" id="PF01568">
    <property type="entry name" value="Molydop_binding"/>
    <property type="match status" value="1"/>
</dbReference>
<dbReference type="InterPro" id="IPR006656">
    <property type="entry name" value="Mopterin_OxRdtase"/>
</dbReference>
<dbReference type="EMBL" id="CP096658">
    <property type="protein sequence ID" value="UPW01399.1"/>
    <property type="molecule type" value="Genomic_DNA"/>
</dbReference>
<evidence type="ECO:0000256" key="1">
    <source>
        <dbReference type="ARBA" id="ARBA00010312"/>
    </source>
</evidence>
<dbReference type="RefSeq" id="WP_248655801.1">
    <property type="nucleotide sequence ID" value="NZ_CP096658.1"/>
</dbReference>
<dbReference type="Proteomes" id="UP000830434">
    <property type="component" value="Chromosome"/>
</dbReference>
<dbReference type="PROSITE" id="PS51669">
    <property type="entry name" value="4FE4S_MOW_BIS_MGD"/>
    <property type="match status" value="1"/>
</dbReference>
<evidence type="ECO:0000256" key="2">
    <source>
        <dbReference type="ARBA" id="ARBA00022723"/>
    </source>
</evidence>
<evidence type="ECO:0000256" key="3">
    <source>
        <dbReference type="ARBA" id="ARBA00022729"/>
    </source>
</evidence>
<dbReference type="PANTHER" id="PTHR43742">
    <property type="entry name" value="TRIMETHYLAMINE-N-OXIDE REDUCTASE"/>
    <property type="match status" value="1"/>
</dbReference>
<evidence type="ECO:0000313" key="10">
    <source>
        <dbReference type="Proteomes" id="UP000830434"/>
    </source>
</evidence>
<dbReference type="GeneID" id="72189125"/>
<dbReference type="PANTHER" id="PTHR43742:SF6">
    <property type="entry name" value="OXIDOREDUCTASE YYAE-RELATED"/>
    <property type="match status" value="1"/>
</dbReference>
<dbReference type="KEGG" id="haxz:M0R88_04680"/>
<dbReference type="SUPFAM" id="SSF53706">
    <property type="entry name" value="Formate dehydrogenase/DMSO reductase, domains 1-3"/>
    <property type="match status" value="1"/>
</dbReference>
<dbReference type="Gene3D" id="2.40.40.20">
    <property type="match status" value="1"/>
</dbReference>
<keyword evidence="6" id="KW-0411">Iron-sulfur</keyword>
<dbReference type="PROSITE" id="PS51318">
    <property type="entry name" value="TAT"/>
    <property type="match status" value="1"/>
</dbReference>
<dbReference type="Gene3D" id="3.40.50.740">
    <property type="match status" value="1"/>
</dbReference>
<dbReference type="InterPro" id="IPR006311">
    <property type="entry name" value="TAT_signal"/>
</dbReference>
<sequence>MSLSRRDFIRGAGTGAVGALLTSGWGATQSVDPVTDVKNPLKSYPNRDWEQVYHDIYAYDGVDWTVCHPNCTQSCALNFYMKNGIPIRAEQVYHNEEPSVGPSGYEDANVSQNWNPRGCMKGLTLHRRTFEPSRIKYPMVRKGWSPDDPNPEGRGEDEFERVSWDEAVDLIAEKMASLDDNKRFHIFNAIKADGLITRHGAGRRLASIFGGCEWTEYDWYADLPPGHVITTGYQTSDSDASAWRKGDYTIIQGKNLIHNKLADNHWLQESREREGKMVGIYPDYSPTVQKCDRWLPIRPGSDPAIPLGFAHVIVRDELYDADFMRKFTSLPLLVRSDDDKYLRAHEVFSDREPPAEGDEHDWGDFVVLDRNGNPKAVTREQVGDEMPVTPKLEADTEVSLADGGSVSVRTDFARQKRNVMENYSPKQVEEITTVPADAIEKTAKEFAAAEKGQWFTGEGINHWFHGNSELQRSIFFVQSMLGNVGDAGKGYYNYSGQYKIELLDGYPHYVNPDGNSAHGMYPGYAFAFFGGEQLDPHEIRGDFDREMDLVPQGDADEPVMPKGAKSYTMSKPTILWTMNCNLLNQTKHQEHVVNNFTKHPDTSNELFVVSDMHMTYSAQHADIVLPCPSWLECDYPDITVGPENPFITMDSGVMDPIYDTKQDGEVLAMVAEKLDEKIPPEERNVDSYRSYFSEFLDDDGDVRKYIQETLDAGITTQDIDVKDLEDGPERLSLKTYPRIPFYSQIHDDRPFYTKTGRMEFHKEEDRFIDLGRDDLDHIESVEGTPYGVNQKWPEAGEEENPLYHDEGYQFYYNTPHSKYRTHSSWGMTDWNLIWASRDFGSTSADPEGTERLIDDFSFPEAEGETSDAPPLGEAFVEIHPSDAEQIGVENGDYVRIKGKRGGTVVRAMLSERQRPGKAGDMGQLTLWHGWWPQHFPDDEEKGDDEVKGFNTTTNIWLDPGQETDELVHKAVFGDPNVSEKVGEDIAWHGAELEHGYEETVWAPTGVNRDDLVTVEKYQEADWWPGDARKDELVSDYIGGSLQSKGGGSGTTTGGSGTTSSTTTRGDD</sequence>
<keyword evidence="5" id="KW-0408">Iron</keyword>
<dbReference type="Pfam" id="PF00384">
    <property type="entry name" value="Molybdopterin"/>
    <property type="match status" value="1"/>
</dbReference>
<evidence type="ECO:0000313" key="9">
    <source>
        <dbReference type="EMBL" id="UPW01399.1"/>
    </source>
</evidence>
<protein>
    <submittedName>
        <fullName evidence="9">Molybdopterin-dependent oxidoreductase</fullName>
    </submittedName>
</protein>
<dbReference type="GO" id="GO:0051536">
    <property type="term" value="F:iron-sulfur cluster binding"/>
    <property type="evidence" value="ECO:0007669"/>
    <property type="project" value="UniProtKB-KW"/>
</dbReference>
<feature type="region of interest" description="Disordered" evidence="7">
    <location>
        <begin position="1037"/>
        <end position="1067"/>
    </location>
</feature>
<feature type="compositionally biased region" description="Gly residues" evidence="7">
    <location>
        <begin position="1044"/>
        <end position="1056"/>
    </location>
</feature>
<dbReference type="GO" id="GO:0046872">
    <property type="term" value="F:metal ion binding"/>
    <property type="evidence" value="ECO:0007669"/>
    <property type="project" value="UniProtKB-KW"/>
</dbReference>
<feature type="compositionally biased region" description="Low complexity" evidence="7">
    <location>
        <begin position="1057"/>
        <end position="1067"/>
    </location>
</feature>
<evidence type="ECO:0000256" key="4">
    <source>
        <dbReference type="ARBA" id="ARBA00023002"/>
    </source>
</evidence>
<name>A0A8U0IN04_9EURY</name>
<keyword evidence="4" id="KW-0560">Oxidoreductase</keyword>
<feature type="domain" description="4Fe-4S Mo/W bis-MGD-type" evidence="8">
    <location>
        <begin position="60"/>
        <end position="133"/>
    </location>
</feature>
<evidence type="ECO:0000256" key="5">
    <source>
        <dbReference type="ARBA" id="ARBA00023004"/>
    </source>
</evidence>
<reference evidence="9" key="1">
    <citation type="submission" date="2022-04" db="EMBL/GenBank/DDBJ databases">
        <title>Diverse halophilic archaea isolated from saline environments.</title>
        <authorList>
            <person name="Cui H.-L."/>
        </authorList>
    </citation>
    <scope>NUCLEOTIDE SEQUENCE</scope>
    <source>
        <strain evidence="9">XZYJT40</strain>
    </source>
</reference>
<evidence type="ECO:0000256" key="7">
    <source>
        <dbReference type="SAM" id="MobiDB-lite"/>
    </source>
</evidence>
<evidence type="ECO:0000259" key="8">
    <source>
        <dbReference type="PROSITE" id="PS51669"/>
    </source>
</evidence>
<dbReference type="InterPro" id="IPR050612">
    <property type="entry name" value="Prok_Mopterin_Oxidored"/>
</dbReference>
<dbReference type="AlphaFoldDB" id="A0A8U0IN04"/>
<dbReference type="Gene3D" id="3.40.50.12440">
    <property type="match status" value="2"/>
</dbReference>
<accession>A0A8U0IN04</accession>